<sequence length="271" mass="29607">MNDSSHVAPVVETDRLTRRFGDLCAVDALTLIVKPGEALGLLGRNGAGKTTVIKMLTTLLPPTSGHATVAGFDIVRAAGAVRRTIGYVPQALSADGDLTGYENLLVFAKLYDLPRAERAARIRDALAFMELSEFGDKLVKTYSGGMIRRLEIAQSTLHRPQVLFLDEPTVGLDPIARATVWSLVERLRAEYRAAVLLTTHYLDEAERMCDRVAIMSRGRVTAIGTPRQLAASVRPGATFDDAFEHFTRDDAGSEGSYDETSQTRRTTQRLG</sequence>
<protein>
    <submittedName>
        <fullName evidence="7">ATP-binding cassette domain-containing protein</fullName>
    </submittedName>
</protein>
<keyword evidence="2" id="KW-0472">Membrane</keyword>
<dbReference type="SUPFAM" id="SSF52540">
    <property type="entry name" value="P-loop containing nucleoside triphosphate hydrolases"/>
    <property type="match status" value="1"/>
</dbReference>
<feature type="domain" description="ABC transporter" evidence="6">
    <location>
        <begin position="11"/>
        <end position="242"/>
    </location>
</feature>
<evidence type="ECO:0000256" key="1">
    <source>
        <dbReference type="ARBA" id="ARBA00022475"/>
    </source>
</evidence>
<feature type="region of interest" description="Disordered" evidence="5">
    <location>
        <begin position="248"/>
        <end position="271"/>
    </location>
</feature>
<keyword evidence="2" id="KW-0997">Cell inner membrane</keyword>
<dbReference type="GO" id="GO:0016887">
    <property type="term" value="F:ATP hydrolysis activity"/>
    <property type="evidence" value="ECO:0007669"/>
    <property type="project" value="InterPro"/>
</dbReference>
<accession>A0AAX2RZJ2</accession>
<dbReference type="PANTHER" id="PTHR43582">
    <property type="entry name" value="LINEARMYCIN RESISTANCE ATP-BINDING PROTEIN LNRL"/>
    <property type="match status" value="1"/>
</dbReference>
<evidence type="ECO:0000256" key="5">
    <source>
        <dbReference type="SAM" id="MobiDB-lite"/>
    </source>
</evidence>
<dbReference type="Proteomes" id="UP000298234">
    <property type="component" value="Unassembled WGS sequence"/>
</dbReference>
<dbReference type="SMART" id="SM00382">
    <property type="entry name" value="AAA"/>
    <property type="match status" value="1"/>
</dbReference>
<dbReference type="GO" id="GO:0005524">
    <property type="term" value="F:ATP binding"/>
    <property type="evidence" value="ECO:0007669"/>
    <property type="project" value="UniProtKB-KW"/>
</dbReference>
<dbReference type="InterPro" id="IPR027417">
    <property type="entry name" value="P-loop_NTPase"/>
</dbReference>
<comment type="caution">
    <text evidence="7">The sequence shown here is derived from an EMBL/GenBank/DDBJ whole genome shotgun (WGS) entry which is preliminary data.</text>
</comment>
<dbReference type="EMBL" id="SNSQ01000002">
    <property type="protein sequence ID" value="TEU54103.1"/>
    <property type="molecule type" value="Genomic_DNA"/>
</dbReference>
<evidence type="ECO:0000259" key="6">
    <source>
        <dbReference type="PROSITE" id="PS50893"/>
    </source>
</evidence>
<feature type="compositionally biased region" description="Polar residues" evidence="5">
    <location>
        <begin position="258"/>
        <end position="271"/>
    </location>
</feature>
<evidence type="ECO:0000313" key="8">
    <source>
        <dbReference type="Proteomes" id="UP000298234"/>
    </source>
</evidence>
<name>A0AAX2RZJ2_BURCE</name>
<proteinExistence type="predicted"/>
<gene>
    <name evidence="7" type="ORF">E3D37_02870</name>
</gene>
<dbReference type="PROSITE" id="PS00211">
    <property type="entry name" value="ABC_TRANSPORTER_1"/>
    <property type="match status" value="1"/>
</dbReference>
<organism evidence="7 8">
    <name type="scientific">Burkholderia cepacia</name>
    <name type="common">Pseudomonas cepacia</name>
    <dbReference type="NCBI Taxonomy" id="292"/>
    <lineage>
        <taxon>Bacteria</taxon>
        <taxon>Pseudomonadati</taxon>
        <taxon>Pseudomonadota</taxon>
        <taxon>Betaproteobacteria</taxon>
        <taxon>Burkholderiales</taxon>
        <taxon>Burkholderiaceae</taxon>
        <taxon>Burkholderia</taxon>
        <taxon>Burkholderia cepacia complex</taxon>
    </lineage>
</organism>
<evidence type="ECO:0000256" key="4">
    <source>
        <dbReference type="ARBA" id="ARBA00022840"/>
    </source>
</evidence>
<keyword evidence="4 7" id="KW-0067">ATP-binding</keyword>
<keyword evidence="1" id="KW-1003">Cell membrane</keyword>
<dbReference type="AlphaFoldDB" id="A0AAX2RZJ2"/>
<evidence type="ECO:0000256" key="2">
    <source>
        <dbReference type="ARBA" id="ARBA00022519"/>
    </source>
</evidence>
<evidence type="ECO:0000313" key="7">
    <source>
        <dbReference type="EMBL" id="TEU54103.1"/>
    </source>
</evidence>
<reference evidence="7 8" key="1">
    <citation type="submission" date="2019-03" db="EMBL/GenBank/DDBJ databases">
        <title>Burkholderia cepacia outbreak.</title>
        <authorList>
            <person name="Farzana R."/>
            <person name="Walsh T.R."/>
        </authorList>
    </citation>
    <scope>NUCLEOTIDE SEQUENCE [LARGE SCALE GENOMIC DNA]</scope>
    <source>
        <strain evidence="8">d13</strain>
    </source>
</reference>
<dbReference type="InterPro" id="IPR003593">
    <property type="entry name" value="AAA+_ATPase"/>
</dbReference>
<dbReference type="PROSITE" id="PS50893">
    <property type="entry name" value="ABC_TRANSPORTER_2"/>
    <property type="match status" value="1"/>
</dbReference>
<dbReference type="InterPro" id="IPR017871">
    <property type="entry name" value="ABC_transporter-like_CS"/>
</dbReference>
<keyword evidence="3" id="KW-0547">Nucleotide-binding</keyword>
<dbReference type="Gene3D" id="3.40.50.300">
    <property type="entry name" value="P-loop containing nucleotide triphosphate hydrolases"/>
    <property type="match status" value="1"/>
</dbReference>
<evidence type="ECO:0000256" key="3">
    <source>
        <dbReference type="ARBA" id="ARBA00022741"/>
    </source>
</evidence>
<dbReference type="InterPro" id="IPR003439">
    <property type="entry name" value="ABC_transporter-like_ATP-bd"/>
</dbReference>
<dbReference type="Pfam" id="PF00005">
    <property type="entry name" value="ABC_tran"/>
    <property type="match status" value="1"/>
</dbReference>
<dbReference type="RefSeq" id="WP_119336551.1">
    <property type="nucleotide sequence ID" value="NZ_SNSG01000028.1"/>
</dbReference>
<dbReference type="PANTHER" id="PTHR43582:SF2">
    <property type="entry name" value="LINEARMYCIN RESISTANCE ATP-BINDING PROTEIN LNRL"/>
    <property type="match status" value="1"/>
</dbReference>